<proteinExistence type="inferred from homology"/>
<organism evidence="12 13">
    <name type="scientific">Coffea canephora</name>
    <name type="common">Robusta coffee</name>
    <dbReference type="NCBI Taxonomy" id="49390"/>
    <lineage>
        <taxon>Eukaryota</taxon>
        <taxon>Viridiplantae</taxon>
        <taxon>Streptophyta</taxon>
        <taxon>Embryophyta</taxon>
        <taxon>Tracheophyta</taxon>
        <taxon>Spermatophyta</taxon>
        <taxon>Magnoliopsida</taxon>
        <taxon>eudicotyledons</taxon>
        <taxon>Gunneridae</taxon>
        <taxon>Pentapetalae</taxon>
        <taxon>asterids</taxon>
        <taxon>lamiids</taxon>
        <taxon>Gentianales</taxon>
        <taxon>Rubiaceae</taxon>
        <taxon>Ixoroideae</taxon>
        <taxon>Gardenieae complex</taxon>
        <taxon>Bertiereae - Coffeeae clade</taxon>
        <taxon>Coffeeae</taxon>
        <taxon>Coffea</taxon>
    </lineage>
</organism>
<dbReference type="InterPro" id="IPR027417">
    <property type="entry name" value="P-loop_NTPase"/>
</dbReference>
<dbReference type="Pfam" id="PF08423">
    <property type="entry name" value="Rad51"/>
    <property type="match status" value="1"/>
</dbReference>
<keyword evidence="4" id="KW-0227">DNA damage</keyword>
<dbReference type="Gramene" id="CDP08989">
    <property type="protein sequence ID" value="CDP08989"/>
    <property type="gene ID" value="GSCOC_T00028149001"/>
</dbReference>
<evidence type="ECO:0000256" key="10">
    <source>
        <dbReference type="ARBA" id="ARBA00056000"/>
    </source>
</evidence>
<keyword evidence="8" id="KW-0234">DNA repair</keyword>
<dbReference type="OMA" id="QRIHTFR"/>
<evidence type="ECO:0000256" key="4">
    <source>
        <dbReference type="ARBA" id="ARBA00022763"/>
    </source>
</evidence>
<reference evidence="13" key="1">
    <citation type="journal article" date="2014" name="Science">
        <title>The coffee genome provides insight into the convergent evolution of caffeine biosynthesis.</title>
        <authorList>
            <person name="Denoeud F."/>
            <person name="Carretero-Paulet L."/>
            <person name="Dereeper A."/>
            <person name="Droc G."/>
            <person name="Guyot R."/>
            <person name="Pietrella M."/>
            <person name="Zheng C."/>
            <person name="Alberti A."/>
            <person name="Anthony F."/>
            <person name="Aprea G."/>
            <person name="Aury J.M."/>
            <person name="Bento P."/>
            <person name="Bernard M."/>
            <person name="Bocs S."/>
            <person name="Campa C."/>
            <person name="Cenci A."/>
            <person name="Combes M.C."/>
            <person name="Crouzillat D."/>
            <person name="Da Silva C."/>
            <person name="Daddiego L."/>
            <person name="De Bellis F."/>
            <person name="Dussert S."/>
            <person name="Garsmeur O."/>
            <person name="Gayraud T."/>
            <person name="Guignon V."/>
            <person name="Jahn K."/>
            <person name="Jamilloux V."/>
            <person name="Joet T."/>
            <person name="Labadie K."/>
            <person name="Lan T."/>
            <person name="Leclercq J."/>
            <person name="Lepelley M."/>
            <person name="Leroy T."/>
            <person name="Li L.T."/>
            <person name="Librado P."/>
            <person name="Lopez L."/>
            <person name="Munoz A."/>
            <person name="Noel B."/>
            <person name="Pallavicini A."/>
            <person name="Perrotta G."/>
            <person name="Poncet V."/>
            <person name="Pot D."/>
            <person name="Priyono X."/>
            <person name="Rigoreau M."/>
            <person name="Rouard M."/>
            <person name="Rozas J."/>
            <person name="Tranchant-Dubreuil C."/>
            <person name="VanBuren R."/>
            <person name="Zhang Q."/>
            <person name="Andrade A.C."/>
            <person name="Argout X."/>
            <person name="Bertrand B."/>
            <person name="de Kochko A."/>
            <person name="Graziosi G."/>
            <person name="Henry R.J."/>
            <person name="Jayarama X."/>
            <person name="Ming R."/>
            <person name="Nagai C."/>
            <person name="Rounsley S."/>
            <person name="Sankoff D."/>
            <person name="Giuliano G."/>
            <person name="Albert V.A."/>
            <person name="Wincker P."/>
            <person name="Lashermes P."/>
        </authorList>
    </citation>
    <scope>NUCLEOTIDE SEQUENCE [LARGE SCALE GENOMIC DNA]</scope>
    <source>
        <strain evidence="13">cv. DH200-94</strain>
    </source>
</reference>
<dbReference type="GO" id="GO:0005657">
    <property type="term" value="C:replication fork"/>
    <property type="evidence" value="ECO:0007669"/>
    <property type="project" value="TreeGrafter"/>
</dbReference>
<evidence type="ECO:0000256" key="8">
    <source>
        <dbReference type="ARBA" id="ARBA00023204"/>
    </source>
</evidence>
<keyword evidence="9" id="KW-0539">Nucleus</keyword>
<dbReference type="STRING" id="49390.A0A068UL64"/>
<dbReference type="PANTHER" id="PTHR46457">
    <property type="entry name" value="DNA REPAIR PROTEIN RAD51 HOMOLOG 4"/>
    <property type="match status" value="1"/>
</dbReference>
<comment type="subcellular location">
    <subcellularLocation>
        <location evidence="1">Nucleus</location>
    </subcellularLocation>
</comment>
<dbReference type="InterPro" id="IPR003593">
    <property type="entry name" value="AAA+_ATPase"/>
</dbReference>
<dbReference type="GO" id="GO:0000724">
    <property type="term" value="P:double-strand break repair via homologous recombination"/>
    <property type="evidence" value="ECO:0007669"/>
    <property type="project" value="TreeGrafter"/>
</dbReference>
<dbReference type="FunCoup" id="A0A068UL64">
    <property type="interactions" value="1955"/>
</dbReference>
<dbReference type="GO" id="GO:0000400">
    <property type="term" value="F:four-way junction DNA binding"/>
    <property type="evidence" value="ECO:0007669"/>
    <property type="project" value="TreeGrafter"/>
</dbReference>
<dbReference type="PROSITE" id="PS50162">
    <property type="entry name" value="RECA_2"/>
    <property type="match status" value="1"/>
</dbReference>
<dbReference type="CDD" id="cd19489">
    <property type="entry name" value="Rad51D"/>
    <property type="match status" value="1"/>
</dbReference>
<evidence type="ECO:0000256" key="7">
    <source>
        <dbReference type="ARBA" id="ARBA00023172"/>
    </source>
</evidence>
<dbReference type="GO" id="GO:0005815">
    <property type="term" value="C:microtubule organizing center"/>
    <property type="evidence" value="ECO:0007669"/>
    <property type="project" value="TreeGrafter"/>
</dbReference>
<evidence type="ECO:0000256" key="1">
    <source>
        <dbReference type="ARBA" id="ARBA00004123"/>
    </source>
</evidence>
<dbReference type="GO" id="GO:0000723">
    <property type="term" value="P:telomere maintenance"/>
    <property type="evidence" value="ECO:0007669"/>
    <property type="project" value="TreeGrafter"/>
</dbReference>
<sequence length="316" mass="34564">MAPLKSLESEYPIIDSDFRQFCASHAIFSVEDFLVHDIYVLMALAEEHDTSDRLKQAITQVLSIIDAQHQPWLDGLQLLGYSQKSKSILSTGCERIDAFLRGGFQEGVLTELVGPSSSGKTQVCLLAASNVTKSGLGRVLFLDTGNSFSPTRVAQFVSSSSELADTESSKILPQVLDNIECRSVFDIFTLLDVLHQLLQNLRYQVGQNLRMLIIDSVSSLITPVLGGAGTHGHALMASAGFVLKKLAYEYNLSVLMTNHMVAGDGGMIKPALGESWKSIPHIRLLLSRDVLNNICSMSILRHPSMAIGERVEFAIL</sequence>
<dbReference type="SUPFAM" id="SSF52540">
    <property type="entry name" value="P-loop containing nucleoside triphosphate hydrolases"/>
    <property type="match status" value="1"/>
</dbReference>
<dbReference type="Proteomes" id="UP000295252">
    <property type="component" value="Chromosome I"/>
</dbReference>
<dbReference type="PANTHER" id="PTHR46457:SF1">
    <property type="entry name" value="DNA REPAIR PROTEIN RAD51 HOMOLOG 4"/>
    <property type="match status" value="1"/>
</dbReference>
<dbReference type="InterPro" id="IPR051988">
    <property type="entry name" value="HRR_RAD51_Paralog"/>
</dbReference>
<evidence type="ECO:0000313" key="12">
    <source>
        <dbReference type="EMBL" id="CDP08989.1"/>
    </source>
</evidence>
<comment type="function">
    <text evidence="10">Involved in the homologous recombination repair (HRR) pathway of double-stranded DNA breaks arising during DNA replication or induced by DNA-damaging agents.</text>
</comment>
<dbReference type="GO" id="GO:0007131">
    <property type="term" value="P:reciprocal meiotic recombination"/>
    <property type="evidence" value="ECO:0007669"/>
    <property type="project" value="TreeGrafter"/>
</dbReference>
<keyword evidence="3" id="KW-0547">Nucleotide-binding</keyword>
<evidence type="ECO:0000256" key="3">
    <source>
        <dbReference type="ARBA" id="ARBA00022741"/>
    </source>
</evidence>
<evidence type="ECO:0000256" key="6">
    <source>
        <dbReference type="ARBA" id="ARBA00023125"/>
    </source>
</evidence>
<accession>A0A068UL64</accession>
<dbReference type="FunFam" id="3.40.50.300:FF:001665">
    <property type="entry name" value="DNA repair protein RAD51 4"/>
    <property type="match status" value="1"/>
</dbReference>
<evidence type="ECO:0000259" key="11">
    <source>
        <dbReference type="PROSITE" id="PS50162"/>
    </source>
</evidence>
<dbReference type="AlphaFoldDB" id="A0A068UL64"/>
<gene>
    <name evidence="12" type="ORF">GSCOC_T00028149001</name>
</gene>
<name>A0A068UL64_COFCA</name>
<dbReference type="InParanoid" id="A0A068UL64"/>
<keyword evidence="6" id="KW-0238">DNA-binding</keyword>
<dbReference type="GO" id="GO:0005524">
    <property type="term" value="F:ATP binding"/>
    <property type="evidence" value="ECO:0007669"/>
    <property type="project" value="UniProtKB-KW"/>
</dbReference>
<dbReference type="SMART" id="SM00382">
    <property type="entry name" value="AAA"/>
    <property type="match status" value="1"/>
</dbReference>
<dbReference type="GO" id="GO:0140664">
    <property type="term" value="F:ATP-dependent DNA damage sensor activity"/>
    <property type="evidence" value="ECO:0007669"/>
    <property type="project" value="InterPro"/>
</dbReference>
<comment type="similarity">
    <text evidence="2">Belongs to the RecA family. RAD51 subfamily.</text>
</comment>
<dbReference type="InterPro" id="IPR013632">
    <property type="entry name" value="Rad51_C"/>
</dbReference>
<feature type="domain" description="RecA family profile 1" evidence="11">
    <location>
        <begin position="85"/>
        <end position="260"/>
    </location>
</feature>
<dbReference type="Gene3D" id="3.40.50.300">
    <property type="entry name" value="P-loop containing nucleotide triphosphate hydrolases"/>
    <property type="match status" value="1"/>
</dbReference>
<evidence type="ECO:0000313" key="13">
    <source>
        <dbReference type="Proteomes" id="UP000295252"/>
    </source>
</evidence>
<dbReference type="GO" id="GO:0003697">
    <property type="term" value="F:single-stranded DNA binding"/>
    <property type="evidence" value="ECO:0007669"/>
    <property type="project" value="TreeGrafter"/>
</dbReference>
<dbReference type="EMBL" id="HG739120">
    <property type="protein sequence ID" value="CDP08989.1"/>
    <property type="molecule type" value="Genomic_DNA"/>
</dbReference>
<keyword evidence="7" id="KW-0233">DNA recombination</keyword>
<protein>
    <recommendedName>
        <fullName evidence="11">RecA family profile 1 domain-containing protein</fullName>
    </recommendedName>
</protein>
<dbReference type="InterPro" id="IPR047323">
    <property type="entry name" value="Rad51D_C"/>
</dbReference>
<evidence type="ECO:0000256" key="9">
    <source>
        <dbReference type="ARBA" id="ARBA00023242"/>
    </source>
</evidence>
<keyword evidence="13" id="KW-1185">Reference proteome</keyword>
<keyword evidence="5" id="KW-0067">ATP-binding</keyword>
<dbReference type="GO" id="GO:0042148">
    <property type="term" value="P:DNA strand invasion"/>
    <property type="evidence" value="ECO:0007669"/>
    <property type="project" value="TreeGrafter"/>
</dbReference>
<evidence type="ECO:0000256" key="5">
    <source>
        <dbReference type="ARBA" id="ARBA00022840"/>
    </source>
</evidence>
<dbReference type="GO" id="GO:0033063">
    <property type="term" value="C:Rad51B-Rad51C-Rad51D-XRCC2 complex"/>
    <property type="evidence" value="ECO:0007669"/>
    <property type="project" value="TreeGrafter"/>
</dbReference>
<evidence type="ECO:0000256" key="2">
    <source>
        <dbReference type="ARBA" id="ARBA00007095"/>
    </source>
</evidence>
<dbReference type="InterPro" id="IPR020588">
    <property type="entry name" value="RecA_ATP-bd"/>
</dbReference>
<dbReference type="OrthoDB" id="336321at2759"/>
<dbReference type="PhylomeDB" id="A0A068UL64"/>